<protein>
    <submittedName>
        <fullName evidence="7">Glycosyl transferase family 2</fullName>
    </submittedName>
</protein>
<dbReference type="AlphaFoldDB" id="A0A0U3MJN6"/>
<dbReference type="GO" id="GO:0016757">
    <property type="term" value="F:glycosyltransferase activity"/>
    <property type="evidence" value="ECO:0007669"/>
    <property type="project" value="UniProtKB-KW"/>
</dbReference>
<dbReference type="SUPFAM" id="SSF53448">
    <property type="entry name" value="Nucleotide-diphospho-sugar transferases"/>
    <property type="match status" value="1"/>
</dbReference>
<dbReference type="CDD" id="cd04187">
    <property type="entry name" value="DPM1_like_bac"/>
    <property type="match status" value="1"/>
</dbReference>
<dbReference type="Pfam" id="PF00535">
    <property type="entry name" value="Glycos_transf_2"/>
    <property type="match status" value="1"/>
</dbReference>
<dbReference type="KEGG" id="rdp:RD2015_4218"/>
<keyword evidence="2" id="KW-0328">Glycosyltransferase</keyword>
<evidence type="ECO:0000256" key="1">
    <source>
        <dbReference type="ARBA" id="ARBA00004141"/>
    </source>
</evidence>
<evidence type="ECO:0000313" key="7">
    <source>
        <dbReference type="EMBL" id="ALV08665.1"/>
    </source>
</evidence>
<keyword evidence="5" id="KW-1133">Transmembrane helix</keyword>
<evidence type="ECO:0000256" key="2">
    <source>
        <dbReference type="ARBA" id="ARBA00022676"/>
    </source>
</evidence>
<keyword evidence="4" id="KW-0812">Transmembrane</keyword>
<evidence type="ECO:0000256" key="3">
    <source>
        <dbReference type="ARBA" id="ARBA00022679"/>
    </source>
</evidence>
<keyword evidence="3 7" id="KW-0808">Transferase</keyword>
<dbReference type="Proteomes" id="UP000060699">
    <property type="component" value="Chromosome"/>
</dbReference>
<dbReference type="PANTHER" id="PTHR48090:SF1">
    <property type="entry name" value="PROPHAGE BACTOPRENOL GLUCOSYL TRANSFERASE HOMOLOG"/>
    <property type="match status" value="1"/>
</dbReference>
<dbReference type="PANTHER" id="PTHR48090">
    <property type="entry name" value="UNDECAPRENYL-PHOSPHATE 4-DEOXY-4-FORMAMIDO-L-ARABINOSE TRANSFERASE-RELATED"/>
    <property type="match status" value="1"/>
</dbReference>
<evidence type="ECO:0000313" key="8">
    <source>
        <dbReference type="Proteomes" id="UP000060699"/>
    </source>
</evidence>
<reference evidence="7 8" key="1">
    <citation type="submission" date="2015-12" db="EMBL/GenBank/DDBJ databases">
        <title>Complete genome of Roseateles depolymerans KCTC 42856.</title>
        <authorList>
            <person name="Kim K.M."/>
        </authorList>
    </citation>
    <scope>NUCLEOTIDE SEQUENCE [LARGE SCALE GENOMIC DNA]</scope>
    <source>
        <strain evidence="7 8">KCTC 42856</strain>
    </source>
</reference>
<sequence length="419" mass="45157">MDTFLPPGHFRPSEALNGSVSGSFSGSFSGGLAAPQASTLAPMAPRAPARDALPTMSCIVPSFNEAACLRELLPRLADVLQLHCAHWEILVVDDGSRDDSAEVLRQLSAQPRLSGLKVLRLSRNFGKEAALSAGLVQARGDVVMMLDADLQHDPALIPQFLEAWRRGADMVYAVRRSRDDEGSLKRVGTRLFYSLLNRGARFAVPPDAGDFRLMDRRVVDALLALPERNRFMKGLYAWVGFNTQALPYQPAARAHGHSKFRPLRLAQLALDGLTAFTNWPLRAVSACGILLAVPAMLYGLYLTAMYLIYGHNVSGWTTIVVSLMLFCGLQLVSLGIVGEYVGRIFEEVKGRPLYLVKEQWGQGLEASVTQGTSTGVTPSVAPVIMTGVEASAMAGVGLGTGLGTGLRTGFLTGSHPRSH</sequence>
<dbReference type="PATRIC" id="fig|76731.3.peg.4322"/>
<dbReference type="InterPro" id="IPR029044">
    <property type="entry name" value="Nucleotide-diphossugar_trans"/>
</dbReference>
<accession>A0A0U3MJN6</accession>
<evidence type="ECO:0000256" key="6">
    <source>
        <dbReference type="ARBA" id="ARBA00023136"/>
    </source>
</evidence>
<keyword evidence="6" id="KW-0472">Membrane</keyword>
<comment type="subcellular location">
    <subcellularLocation>
        <location evidence="1">Membrane</location>
        <topology evidence="1">Multi-pass membrane protein</topology>
    </subcellularLocation>
</comment>
<dbReference type="InterPro" id="IPR001173">
    <property type="entry name" value="Glyco_trans_2-like"/>
</dbReference>
<dbReference type="EMBL" id="CP013729">
    <property type="protein sequence ID" value="ALV08665.1"/>
    <property type="molecule type" value="Genomic_DNA"/>
</dbReference>
<name>A0A0U3MJN6_9BURK</name>
<proteinExistence type="predicted"/>
<evidence type="ECO:0000256" key="4">
    <source>
        <dbReference type="ARBA" id="ARBA00022692"/>
    </source>
</evidence>
<dbReference type="GO" id="GO:0005886">
    <property type="term" value="C:plasma membrane"/>
    <property type="evidence" value="ECO:0007669"/>
    <property type="project" value="TreeGrafter"/>
</dbReference>
<dbReference type="InterPro" id="IPR050256">
    <property type="entry name" value="Glycosyltransferase_2"/>
</dbReference>
<dbReference type="Gene3D" id="3.90.550.10">
    <property type="entry name" value="Spore Coat Polysaccharide Biosynthesis Protein SpsA, Chain A"/>
    <property type="match status" value="1"/>
</dbReference>
<evidence type="ECO:0000256" key="5">
    <source>
        <dbReference type="ARBA" id="ARBA00022989"/>
    </source>
</evidence>
<dbReference type="STRING" id="76731.RD2015_4218"/>
<organism evidence="7 8">
    <name type="scientific">Roseateles depolymerans</name>
    <dbReference type="NCBI Taxonomy" id="76731"/>
    <lineage>
        <taxon>Bacteria</taxon>
        <taxon>Pseudomonadati</taxon>
        <taxon>Pseudomonadota</taxon>
        <taxon>Betaproteobacteria</taxon>
        <taxon>Burkholderiales</taxon>
        <taxon>Sphaerotilaceae</taxon>
        <taxon>Roseateles</taxon>
    </lineage>
</organism>
<gene>
    <name evidence="7" type="ORF">RD2015_4218</name>
</gene>
<keyword evidence="8" id="KW-1185">Reference proteome</keyword>